<dbReference type="PROSITE" id="PS00134">
    <property type="entry name" value="TRYPSIN_HIS"/>
    <property type="match status" value="1"/>
</dbReference>
<dbReference type="GeneID" id="115481644"/>
<keyword evidence="9" id="KW-0472">Membrane</keyword>
<keyword evidence="4" id="KW-1015">Disulfide bond</keyword>
<dbReference type="SUPFAM" id="SSF56487">
    <property type="entry name" value="SRCR-like"/>
    <property type="match status" value="1"/>
</dbReference>
<dbReference type="InterPro" id="IPR001190">
    <property type="entry name" value="SRCR"/>
</dbReference>
<dbReference type="Pfam" id="PF15494">
    <property type="entry name" value="SRCR_2"/>
    <property type="match status" value="1"/>
</dbReference>
<dbReference type="KEGG" id="muo:115481644"/>
<organism evidence="12 13">
    <name type="scientific">Microcaecilia unicolor</name>
    <dbReference type="NCBI Taxonomy" id="1415580"/>
    <lineage>
        <taxon>Eukaryota</taxon>
        <taxon>Metazoa</taxon>
        <taxon>Chordata</taxon>
        <taxon>Craniata</taxon>
        <taxon>Vertebrata</taxon>
        <taxon>Euteleostomi</taxon>
        <taxon>Amphibia</taxon>
        <taxon>Gymnophiona</taxon>
        <taxon>Siphonopidae</taxon>
        <taxon>Microcaecilia</taxon>
    </lineage>
</organism>
<proteinExistence type="predicted"/>
<evidence type="ECO:0000256" key="2">
    <source>
        <dbReference type="ARBA" id="ARBA00022801"/>
    </source>
</evidence>
<dbReference type="InterPro" id="IPR043504">
    <property type="entry name" value="Peptidase_S1_PA_chymotrypsin"/>
</dbReference>
<dbReference type="SMART" id="SM00020">
    <property type="entry name" value="Tryp_SPc"/>
    <property type="match status" value="1"/>
</dbReference>
<dbReference type="Pfam" id="PF00089">
    <property type="entry name" value="Trypsin"/>
    <property type="match status" value="1"/>
</dbReference>
<dbReference type="PROSITE" id="PS00135">
    <property type="entry name" value="TRYPSIN_SER"/>
    <property type="match status" value="1"/>
</dbReference>
<dbReference type="CDD" id="cd00190">
    <property type="entry name" value="Tryp_SPc"/>
    <property type="match status" value="1"/>
</dbReference>
<evidence type="ECO:0000259" key="11">
    <source>
        <dbReference type="PROSITE" id="PS50287"/>
    </source>
</evidence>
<dbReference type="GO" id="GO:0006508">
    <property type="term" value="P:proteolysis"/>
    <property type="evidence" value="ECO:0007669"/>
    <property type="project" value="UniProtKB-KW"/>
</dbReference>
<evidence type="ECO:0000256" key="8">
    <source>
        <dbReference type="SAM" id="MobiDB-lite"/>
    </source>
</evidence>
<dbReference type="Proteomes" id="UP000515156">
    <property type="component" value="Chromosome 12"/>
</dbReference>
<feature type="domain" description="SRCR" evidence="11">
    <location>
        <begin position="114"/>
        <end position="158"/>
    </location>
</feature>
<reference evidence="13" key="1">
    <citation type="submission" date="2025-08" db="UniProtKB">
        <authorList>
            <consortium name="RefSeq"/>
        </authorList>
    </citation>
    <scope>IDENTIFICATION</scope>
</reference>
<evidence type="ECO:0000256" key="1">
    <source>
        <dbReference type="ARBA" id="ARBA00022670"/>
    </source>
</evidence>
<dbReference type="InParanoid" id="A0A6P7ZBX9"/>
<evidence type="ECO:0000256" key="7">
    <source>
        <dbReference type="RuleBase" id="RU363034"/>
    </source>
</evidence>
<dbReference type="InterPro" id="IPR001254">
    <property type="entry name" value="Trypsin_dom"/>
</dbReference>
<evidence type="ECO:0000256" key="5">
    <source>
        <dbReference type="ARBA" id="ARBA00023180"/>
    </source>
</evidence>
<dbReference type="AlphaFoldDB" id="A0A6P7ZBX9"/>
<keyword evidence="3 7" id="KW-0720">Serine protease</keyword>
<keyword evidence="12" id="KW-1185">Reference proteome</keyword>
<dbReference type="InterPro" id="IPR001314">
    <property type="entry name" value="Peptidase_S1A"/>
</dbReference>
<feature type="domain" description="Peptidase S1" evidence="10">
    <location>
        <begin position="223"/>
        <end position="451"/>
    </location>
</feature>
<sequence>MSSNPVVQFGADAQYHAEGKPNFENDQRASVAKQDLRNGKTSSEPTFFKVSSTRKRCIAVIATIGLFAGMAVGIWLLVKFFVKSLAHQDPNTLQDTEMTMSYNGAGSDVTTSTPRKVSFRINAENLLEVQVEGRPGWLLACHDGWKPSLGTVICRQLGHIRFLYHKGVNKTDIMLNYNQEFAQVVSTQNNSTDHMWQPRTTCSSGRIVALKCSECGTYAKTSQTEGSDSTLGQWPWQVRLYFNSRLVCSGSVVTEQWIITAAHCVHKSLQVSGWLAVAGMVTHLCTEQCSSFALEKIIYHQNYNEKSHDYDIALMKLKSPLRFSESIQSVCLPQYNQDLPVGMQCWITRWGYTKDNTHNPQLLKEVAIPLISSKICNDFYQGVITPRMLCAGYLDRNGDAGQGDSGGPLVCQTEHTWHLIGLVSWDNGKPNHPGVYTKMPAFVDWIYHVIDKN</sequence>
<evidence type="ECO:0000313" key="13">
    <source>
        <dbReference type="RefSeq" id="XP_030076812.1"/>
    </source>
</evidence>
<evidence type="ECO:0000256" key="3">
    <source>
        <dbReference type="ARBA" id="ARBA00022825"/>
    </source>
</evidence>
<dbReference type="Gene3D" id="3.10.250.10">
    <property type="entry name" value="SRCR-like domain"/>
    <property type="match status" value="1"/>
</dbReference>
<keyword evidence="9 13" id="KW-0812">Transmembrane</keyword>
<accession>A0A6P7ZBX9</accession>
<evidence type="ECO:0000259" key="10">
    <source>
        <dbReference type="PROSITE" id="PS50240"/>
    </source>
</evidence>
<feature type="compositionally biased region" description="Basic and acidic residues" evidence="8">
    <location>
        <begin position="18"/>
        <end position="27"/>
    </location>
</feature>
<dbReference type="PANTHER" id="PTHR24252">
    <property type="entry name" value="ACROSIN-RELATED"/>
    <property type="match status" value="1"/>
</dbReference>
<feature type="transmembrane region" description="Helical" evidence="9">
    <location>
        <begin position="57"/>
        <end position="78"/>
    </location>
</feature>
<evidence type="ECO:0000256" key="6">
    <source>
        <dbReference type="PROSITE-ProRule" id="PRU00196"/>
    </source>
</evidence>
<dbReference type="InterPro" id="IPR036772">
    <property type="entry name" value="SRCR-like_dom_sf"/>
</dbReference>
<dbReference type="SUPFAM" id="SSF50494">
    <property type="entry name" value="Trypsin-like serine proteases"/>
    <property type="match status" value="1"/>
</dbReference>
<protein>
    <submittedName>
        <fullName evidence="13">Transmembrane protease serine 5 isoform X1</fullName>
    </submittedName>
</protein>
<feature type="region of interest" description="Disordered" evidence="8">
    <location>
        <begin position="18"/>
        <end position="43"/>
    </location>
</feature>
<dbReference type="Gene3D" id="2.40.10.10">
    <property type="entry name" value="Trypsin-like serine proteases"/>
    <property type="match status" value="2"/>
</dbReference>
<gene>
    <name evidence="13" type="primary">TMPRSS5</name>
</gene>
<dbReference type="InterPro" id="IPR033116">
    <property type="entry name" value="TRYPSIN_SER"/>
</dbReference>
<keyword evidence="9" id="KW-1133">Transmembrane helix</keyword>
<keyword evidence="2 7" id="KW-0378">Hydrolase</keyword>
<dbReference type="GO" id="GO:0004252">
    <property type="term" value="F:serine-type endopeptidase activity"/>
    <property type="evidence" value="ECO:0007669"/>
    <property type="project" value="InterPro"/>
</dbReference>
<dbReference type="FunFam" id="2.40.10.10:FF:000003">
    <property type="entry name" value="Transmembrane serine protease 3"/>
    <property type="match status" value="1"/>
</dbReference>
<name>A0A6P7ZBX9_9AMPH</name>
<dbReference type="InterPro" id="IPR009003">
    <property type="entry name" value="Peptidase_S1_PA"/>
</dbReference>
<evidence type="ECO:0000256" key="4">
    <source>
        <dbReference type="ARBA" id="ARBA00023157"/>
    </source>
</evidence>
<dbReference type="FunCoup" id="A0A6P7ZBX9">
    <property type="interactions" value="171"/>
</dbReference>
<evidence type="ECO:0000256" key="9">
    <source>
        <dbReference type="SAM" id="Phobius"/>
    </source>
</evidence>
<dbReference type="GO" id="GO:0016020">
    <property type="term" value="C:membrane"/>
    <property type="evidence" value="ECO:0007669"/>
    <property type="project" value="InterPro"/>
</dbReference>
<dbReference type="PANTHER" id="PTHR24252:SF27">
    <property type="entry name" value="TRANSMEMBRANE PROTEASE SERINE 3-LIKE"/>
    <property type="match status" value="1"/>
</dbReference>
<dbReference type="PROSITE" id="PS50287">
    <property type="entry name" value="SRCR_2"/>
    <property type="match status" value="1"/>
</dbReference>
<dbReference type="PROSITE" id="PS50240">
    <property type="entry name" value="TRYPSIN_DOM"/>
    <property type="match status" value="1"/>
</dbReference>
<dbReference type="PRINTS" id="PR00722">
    <property type="entry name" value="CHYMOTRYPSIN"/>
</dbReference>
<evidence type="ECO:0000313" key="12">
    <source>
        <dbReference type="Proteomes" id="UP000515156"/>
    </source>
</evidence>
<dbReference type="RefSeq" id="XP_030076812.1">
    <property type="nucleotide sequence ID" value="XM_030220952.1"/>
</dbReference>
<dbReference type="OrthoDB" id="5979691at2759"/>
<comment type="caution">
    <text evidence="6">Lacks conserved residue(s) required for the propagation of feature annotation.</text>
</comment>
<keyword evidence="5" id="KW-0325">Glycoprotein</keyword>
<dbReference type="InterPro" id="IPR018114">
    <property type="entry name" value="TRYPSIN_HIS"/>
</dbReference>
<dbReference type="CTD" id="80975"/>
<keyword evidence="1 7" id="KW-0645">Protease</keyword>